<dbReference type="Proteomes" id="UP000319809">
    <property type="component" value="Chromosome"/>
</dbReference>
<dbReference type="RefSeq" id="WP_119969152.1">
    <property type="nucleotide sequence ID" value="NZ_CP041036.1"/>
</dbReference>
<keyword evidence="1" id="KW-0472">Membrane</keyword>
<reference evidence="2 3" key="1">
    <citation type="submission" date="2019-06" db="EMBL/GenBank/DDBJ databases">
        <title>The genome of Shewanella sp. SM1901.</title>
        <authorList>
            <person name="Cha Q."/>
        </authorList>
    </citation>
    <scope>NUCLEOTIDE SEQUENCE [LARGE SCALE GENOMIC DNA]</scope>
    <source>
        <strain evidence="2 3">SM1901</strain>
    </source>
</reference>
<dbReference type="KEGG" id="spol:FH971_03060"/>
<keyword evidence="1" id="KW-0812">Transmembrane</keyword>
<gene>
    <name evidence="2" type="ORF">FH971_03060</name>
</gene>
<protein>
    <submittedName>
        <fullName evidence="2">Uncharacterized protein</fullName>
    </submittedName>
</protein>
<keyword evidence="3" id="KW-1185">Reference proteome</keyword>
<dbReference type="EMBL" id="CP041036">
    <property type="protein sequence ID" value="QDE30043.1"/>
    <property type="molecule type" value="Genomic_DNA"/>
</dbReference>
<keyword evidence="1" id="KW-1133">Transmembrane helix</keyword>
<evidence type="ECO:0000313" key="2">
    <source>
        <dbReference type="EMBL" id="QDE30043.1"/>
    </source>
</evidence>
<name>A0A4Y5YBW8_9GAMM</name>
<sequence>MNKQTKENLAEAALIGTGLLSKFALLKSMTESKTLTIMVILGLLFFSGFILFLVKMAGA</sequence>
<dbReference type="AlphaFoldDB" id="A0A4Y5YBW8"/>
<evidence type="ECO:0000256" key="1">
    <source>
        <dbReference type="SAM" id="Phobius"/>
    </source>
</evidence>
<accession>A0A4Y5YBW8</accession>
<feature type="transmembrane region" description="Helical" evidence="1">
    <location>
        <begin position="35"/>
        <end position="54"/>
    </location>
</feature>
<proteinExistence type="predicted"/>
<organism evidence="2 3">
    <name type="scientific">Shewanella polaris</name>
    <dbReference type="NCBI Taxonomy" id="2588449"/>
    <lineage>
        <taxon>Bacteria</taxon>
        <taxon>Pseudomonadati</taxon>
        <taxon>Pseudomonadota</taxon>
        <taxon>Gammaproteobacteria</taxon>
        <taxon>Alteromonadales</taxon>
        <taxon>Shewanellaceae</taxon>
        <taxon>Shewanella</taxon>
    </lineage>
</organism>
<evidence type="ECO:0000313" key="3">
    <source>
        <dbReference type="Proteomes" id="UP000319809"/>
    </source>
</evidence>